<proteinExistence type="predicted"/>
<dbReference type="AlphaFoldDB" id="A0A378BGC5"/>
<organism evidence="2 3">
    <name type="scientific">Klebsiella pneumoniae</name>
    <dbReference type="NCBI Taxonomy" id="573"/>
    <lineage>
        <taxon>Bacteria</taxon>
        <taxon>Pseudomonadati</taxon>
        <taxon>Pseudomonadota</taxon>
        <taxon>Gammaproteobacteria</taxon>
        <taxon>Enterobacterales</taxon>
        <taxon>Enterobacteriaceae</taxon>
        <taxon>Klebsiella/Raoultella group</taxon>
        <taxon>Klebsiella</taxon>
        <taxon>Klebsiella pneumoniae complex</taxon>
    </lineage>
</organism>
<dbReference type="Proteomes" id="UP000255239">
    <property type="component" value="Unassembled WGS sequence"/>
</dbReference>
<feature type="chain" id="PRO_5016581685" evidence="1">
    <location>
        <begin position="27"/>
        <end position="216"/>
    </location>
</feature>
<evidence type="ECO:0000313" key="3">
    <source>
        <dbReference type="Proteomes" id="UP000255239"/>
    </source>
</evidence>
<accession>A0A378BGC5</accession>
<keyword evidence="1" id="KW-0732">Signal</keyword>
<protein>
    <submittedName>
        <fullName evidence="2">Putative fimbrial adhesin</fullName>
    </submittedName>
</protein>
<gene>
    <name evidence="2" type="ORF">NCTC11679_01257</name>
</gene>
<evidence type="ECO:0000256" key="1">
    <source>
        <dbReference type="SAM" id="SignalP"/>
    </source>
</evidence>
<sequence>MRRLSDTLFLTWLSVLFMLSAFPAQALTCKTTSSTISEVVNIESIIKVSSSELIANKKIWVSSPITATFSCEDTDNFPNGESAYFWLDPENKASSLPDFIQVGITYNGIDYLLQNKKSVEIGPATLCDKSGNTCKSPAIGQTFSLVYQVYIISTGRRVTGEGKIDDNLKLSLFQVDGQGGLRNGTAGANYNLFITGLNRIRTMACVPTVSIFAKRN</sequence>
<reference evidence="2 3" key="1">
    <citation type="submission" date="2018-06" db="EMBL/GenBank/DDBJ databases">
        <authorList>
            <consortium name="Pathogen Informatics"/>
            <person name="Doyle S."/>
        </authorList>
    </citation>
    <scope>NUCLEOTIDE SEQUENCE [LARGE SCALE GENOMIC DNA]</scope>
    <source>
        <strain evidence="2 3">NCTC11679</strain>
    </source>
</reference>
<feature type="signal peptide" evidence="1">
    <location>
        <begin position="1"/>
        <end position="26"/>
    </location>
</feature>
<dbReference type="EMBL" id="UGMG01000001">
    <property type="protein sequence ID" value="STV40418.1"/>
    <property type="molecule type" value="Genomic_DNA"/>
</dbReference>
<name>A0A378BGC5_KLEPN</name>
<evidence type="ECO:0000313" key="2">
    <source>
        <dbReference type="EMBL" id="STV40418.1"/>
    </source>
</evidence>